<dbReference type="InterPro" id="IPR011664">
    <property type="entry name" value="Abi_system_AbiD/AbiF-like"/>
</dbReference>
<dbReference type="Pfam" id="PF07751">
    <property type="entry name" value="Abi_2"/>
    <property type="match status" value="1"/>
</dbReference>
<dbReference type="EMBL" id="UGOA01000002">
    <property type="protein sequence ID" value="STX83999.1"/>
    <property type="molecule type" value="Genomic_DNA"/>
</dbReference>
<keyword evidence="2" id="KW-1185">Reference proteome</keyword>
<evidence type="ECO:0000313" key="1">
    <source>
        <dbReference type="EMBL" id="STX83999.1"/>
    </source>
</evidence>
<evidence type="ECO:0000313" key="2">
    <source>
        <dbReference type="Proteomes" id="UP000254677"/>
    </source>
</evidence>
<protein>
    <submittedName>
        <fullName evidence="1">Phage AbiD protein</fullName>
    </submittedName>
</protein>
<gene>
    <name evidence="1" type="ORF">NCTC13292_03203</name>
</gene>
<proteinExistence type="predicted"/>
<accession>A0A378KHL0</accession>
<dbReference type="AlphaFoldDB" id="A0A378KHL0"/>
<sequence>MRTSAGYFFMTKQHFTKLPTSLDEQINLLKKRGLTIPDNKICQHNLSTVSYYRLSAYLKPFEKDQISHILHPDINFEDIWNLYVFDRELRLLFLDALERIEVALRTSLVNTMSHQYGAWWYFDKKPFKSSWFEKNQRTQKCPSEEFKKEVESLCGRNSAEGSIQHFYKKYHSPQFPPSWMLFEYLSFGKCTSLFRYLKDPQDKKRISQIFNQHPNIVESSIEALRYTRNICAHHLRLWDRWFVYKPRRIKELTDANCIPGTLKEQIVLLNLFHKAVSPRSLWHTRLYELFEKHIIPSVPVKLMGIDHNWREDLIWKAL</sequence>
<dbReference type="OrthoDB" id="5363652at2"/>
<name>A0A378KHL0_9GAMM</name>
<dbReference type="Proteomes" id="UP000254677">
    <property type="component" value="Unassembled WGS sequence"/>
</dbReference>
<reference evidence="1 2" key="1">
    <citation type="submission" date="2018-06" db="EMBL/GenBank/DDBJ databases">
        <authorList>
            <consortium name="Pathogen Informatics"/>
            <person name="Doyle S."/>
        </authorList>
    </citation>
    <scope>NUCLEOTIDE SEQUENCE [LARGE SCALE GENOMIC DNA]</scope>
    <source>
        <strain evidence="1 2">NCTC13292</strain>
    </source>
</reference>
<organism evidence="1 2">
    <name type="scientific">Legionella donaldsonii</name>
    <dbReference type="NCBI Taxonomy" id="45060"/>
    <lineage>
        <taxon>Bacteria</taxon>
        <taxon>Pseudomonadati</taxon>
        <taxon>Pseudomonadota</taxon>
        <taxon>Gammaproteobacteria</taxon>
        <taxon>Legionellales</taxon>
        <taxon>Legionellaceae</taxon>
        <taxon>Legionella</taxon>
    </lineage>
</organism>